<protein>
    <submittedName>
        <fullName evidence="1">Uncharacterized protein</fullName>
    </submittedName>
</protein>
<reference evidence="1 2" key="1">
    <citation type="submission" date="2022-01" db="EMBL/GenBank/DDBJ databases">
        <title>Whole genome-based taxonomy of the Shewanellaceae.</title>
        <authorList>
            <person name="Martin-Rodriguez A.J."/>
        </authorList>
    </citation>
    <scope>NUCLEOTIDE SEQUENCE [LARGE SCALE GENOMIC DNA]</scope>
    <source>
        <strain evidence="1 2">JCM 17801</strain>
    </source>
</reference>
<name>A0ABT0KX50_9GAMM</name>
<sequence>MSLAPLYQSLQYATIIGNADGQWHPSNEGATITFNATAHNEAINICNGPYAGVSEAFRVERSVNDAAFVDILTTVAQSLVNQVDCWPSSGLTTAVMLAMISKQVSLMRMSLLPSLARNECMHVSETLPCMVHNWLGERRIAMGIALTHSHLYWPELYVKPHLSNANIEKVIIDPFTILLGPDSEFATFDLTPDSYLKTQAQFPVDYDKQLIILKKLALVDIQFWLVSATQEKLLQCEKLFYNQTPEDNQSNWFLVDFKASQYLDPIRHQLAYCQQVLALQNIKG</sequence>
<evidence type="ECO:0000313" key="2">
    <source>
        <dbReference type="Proteomes" id="UP001203212"/>
    </source>
</evidence>
<comment type="caution">
    <text evidence="1">The sequence shown here is derived from an EMBL/GenBank/DDBJ whole genome shotgun (WGS) entry which is preliminary data.</text>
</comment>
<dbReference type="EMBL" id="JAKILK010000001">
    <property type="protein sequence ID" value="MCL1116012.1"/>
    <property type="molecule type" value="Genomic_DNA"/>
</dbReference>
<dbReference type="RefSeq" id="WP_188839702.1">
    <property type="nucleotide sequence ID" value="NZ_BMOT01000001.1"/>
</dbReference>
<proteinExistence type="predicted"/>
<dbReference type="Proteomes" id="UP001203212">
    <property type="component" value="Unassembled WGS sequence"/>
</dbReference>
<keyword evidence="2" id="KW-1185">Reference proteome</keyword>
<gene>
    <name evidence="1" type="ORF">L2689_01980</name>
</gene>
<organism evidence="1 2">
    <name type="scientific">Shewanella aestuarii</name>
    <dbReference type="NCBI Taxonomy" id="1028752"/>
    <lineage>
        <taxon>Bacteria</taxon>
        <taxon>Pseudomonadati</taxon>
        <taxon>Pseudomonadota</taxon>
        <taxon>Gammaproteobacteria</taxon>
        <taxon>Alteromonadales</taxon>
        <taxon>Shewanellaceae</taxon>
        <taxon>Shewanella</taxon>
    </lineage>
</organism>
<evidence type="ECO:0000313" key="1">
    <source>
        <dbReference type="EMBL" id="MCL1116012.1"/>
    </source>
</evidence>
<accession>A0ABT0KX50</accession>